<reference evidence="5" key="1">
    <citation type="submission" date="2018-02" db="EMBL/GenBank/DDBJ databases">
        <authorList>
            <person name="Cohen D.B."/>
            <person name="Kent A.D."/>
        </authorList>
    </citation>
    <scope>NUCLEOTIDE SEQUENCE</scope>
</reference>
<dbReference type="PANTHER" id="PTHR48051:SF46">
    <property type="entry name" value="LEUCINE RICH REPEAT-CONTAINING DOMAIN PROTEIN"/>
    <property type="match status" value="1"/>
</dbReference>
<organism evidence="5">
    <name type="scientific">Fagus sylvatica</name>
    <name type="common">Beechnut</name>
    <dbReference type="NCBI Taxonomy" id="28930"/>
    <lineage>
        <taxon>Eukaryota</taxon>
        <taxon>Viridiplantae</taxon>
        <taxon>Streptophyta</taxon>
        <taxon>Embryophyta</taxon>
        <taxon>Tracheophyta</taxon>
        <taxon>Spermatophyta</taxon>
        <taxon>Magnoliopsida</taxon>
        <taxon>eudicotyledons</taxon>
        <taxon>Gunneridae</taxon>
        <taxon>Pentapetalae</taxon>
        <taxon>rosids</taxon>
        <taxon>fabids</taxon>
        <taxon>Fagales</taxon>
        <taxon>Fagaceae</taxon>
        <taxon>Fagus</taxon>
    </lineage>
</organism>
<dbReference type="InterPro" id="IPR032675">
    <property type="entry name" value="LRR_dom_sf"/>
</dbReference>
<dbReference type="Gene3D" id="3.80.10.10">
    <property type="entry name" value="Ribonuclease Inhibitor"/>
    <property type="match status" value="2"/>
</dbReference>
<evidence type="ECO:0000313" key="5">
    <source>
        <dbReference type="EMBL" id="SPC95556.1"/>
    </source>
</evidence>
<protein>
    <recommendedName>
        <fullName evidence="4">C-JID domain-containing protein</fullName>
    </recommendedName>
</protein>
<evidence type="ECO:0000256" key="2">
    <source>
        <dbReference type="ARBA" id="ARBA00022737"/>
    </source>
</evidence>
<dbReference type="EMBL" id="OIVN01001580">
    <property type="protein sequence ID" value="SPC95556.1"/>
    <property type="molecule type" value="Genomic_DNA"/>
</dbReference>
<dbReference type="AlphaFoldDB" id="A0A2N9FY69"/>
<keyword evidence="1" id="KW-0433">Leucine-rich repeat</keyword>
<evidence type="ECO:0000256" key="1">
    <source>
        <dbReference type="ARBA" id="ARBA00022614"/>
    </source>
</evidence>
<dbReference type="PANTHER" id="PTHR48051">
    <property type="match status" value="1"/>
</dbReference>
<name>A0A2N9FY69_FAGSY</name>
<evidence type="ECO:0000256" key="3">
    <source>
        <dbReference type="SAM" id="MobiDB-lite"/>
    </source>
</evidence>
<dbReference type="InterPro" id="IPR045344">
    <property type="entry name" value="C-JID"/>
</dbReference>
<dbReference type="Pfam" id="PF20160">
    <property type="entry name" value="C-JID"/>
    <property type="match status" value="1"/>
</dbReference>
<feature type="domain" description="C-JID" evidence="4">
    <location>
        <begin position="280"/>
        <end position="420"/>
    </location>
</feature>
<gene>
    <name evidence="5" type="ORF">FSB_LOCUS23438</name>
</gene>
<sequence>MERVCKFYLDGTAITKLPTSIEHLTGLASLSLRDCKSLVCLPSTIFNIKFLKDVDISGCSKLDRLPENLGNAESVEELNVSGTTIRQVPSSIGLLKNLKMLSFCGCKQLSSSKAKSWYYELLPFISMPRSPDPIDLLLSYLSSACSLTKLDLSDCNLKVIPNDIGGLFPLKELLLSGNDFVCLPESINGLSNLTWMCLDNCTSLRSLSKLPLNIRRFEARGCISLEMLSDPFESNDFPNLFLQDCFKLVDNQGSIDIFFAWIKKIFQGLSTSYRRYDIVIPGSEIPEWFSHQSLGDEVNIKEPSHLCNEFMGFAVCVVFCSQEHHPHHQINYDRHLLSCILIANGNRRGVASNIKETQKALSSHLWLLCYFPHLYDSSFKKSLWECDANGFSQIGIKIFNLNSRVKVKKCGLRMVYKKDKEDLNRIRALCSNNNITPYEGLDVLHPNFNNSAVLAEVNEVKRSRDDYDGAGPSREGSFNDVPHPKRIQRLTESMTHGLSPPYPRTRYDSVIPGSEIPEWFSHQKRHSHHQIDNHNDLSCWLIANGKEVCIAPALRGTPKVISSNLWVLYLCPQWYTKHSTKLLWEFDANGFSQIGIRIKTHCSRFVVKKCGLRMVYKKDIEDLNQTRAQCSNNSITPYEGLDVLHHNLNNSTVVVKGSKVKRSRDDYDGAGPSGEGSSNDVPHPKRIQRLTEFMTHGNSDCEESSDST</sequence>
<dbReference type="GO" id="GO:0005737">
    <property type="term" value="C:cytoplasm"/>
    <property type="evidence" value="ECO:0007669"/>
    <property type="project" value="TreeGrafter"/>
</dbReference>
<proteinExistence type="predicted"/>
<accession>A0A2N9FY69</accession>
<dbReference type="InterPro" id="IPR050216">
    <property type="entry name" value="LRR_domain-containing"/>
</dbReference>
<keyword evidence="2" id="KW-0677">Repeat</keyword>
<feature type="region of interest" description="Disordered" evidence="3">
    <location>
        <begin position="659"/>
        <end position="686"/>
    </location>
</feature>
<evidence type="ECO:0000259" key="4">
    <source>
        <dbReference type="Pfam" id="PF20160"/>
    </source>
</evidence>
<dbReference type="SUPFAM" id="SSF52047">
    <property type="entry name" value="RNI-like"/>
    <property type="match status" value="1"/>
</dbReference>